<evidence type="ECO:0000256" key="3">
    <source>
        <dbReference type="ARBA" id="ARBA00010662"/>
    </source>
</evidence>
<name>A0A9W7Y2W1_9FUNG</name>
<dbReference type="Gene3D" id="3.40.50.1360">
    <property type="match status" value="1"/>
</dbReference>
<dbReference type="NCBIfam" id="TIGR01198">
    <property type="entry name" value="pgl"/>
    <property type="match status" value="1"/>
</dbReference>
<sequence>MPSTKVFSFPTTDAVSHALDKFLTQASADAIARTGKFTVAFSGGSLPATASKYLAENTQIDFSRWYVFFADERCVPHDHADSNYKLVKDHLLGPLANKIPEDQVIPINPRLVDDSTAAAVDYEAQLGSVFGPEKDRFPRFDCILLGIGPDGHTCSLFPGFAQLEEKTRWCVGIDNSPKPPPSRITLTMPVLNAAHNVAFVVTGAGKRQTIKEIIDQSDVRLPASHVALPKGTVYWFLDDAASQDLTLNKPSEFKL</sequence>
<protein>
    <recommendedName>
        <fullName evidence="4 6">6-phosphogluconolactonase</fullName>
        <shortName evidence="6">6PGL</shortName>
        <ecNumber evidence="4 6">3.1.1.31</ecNumber>
    </recommendedName>
</protein>
<evidence type="ECO:0000313" key="9">
    <source>
        <dbReference type="Proteomes" id="UP001149813"/>
    </source>
</evidence>
<dbReference type="SUPFAM" id="SSF100950">
    <property type="entry name" value="NagB/RpiA/CoA transferase-like"/>
    <property type="match status" value="1"/>
</dbReference>
<dbReference type="Proteomes" id="UP001149813">
    <property type="component" value="Unassembled WGS sequence"/>
</dbReference>
<evidence type="ECO:0000256" key="2">
    <source>
        <dbReference type="ARBA" id="ARBA00004961"/>
    </source>
</evidence>
<dbReference type="GO" id="GO:0006098">
    <property type="term" value="P:pentose-phosphate shunt"/>
    <property type="evidence" value="ECO:0007669"/>
    <property type="project" value="InterPro"/>
</dbReference>
<accession>A0A9W7Y2W1</accession>
<keyword evidence="5 6" id="KW-0378">Hydrolase</keyword>
<evidence type="ECO:0000259" key="7">
    <source>
        <dbReference type="Pfam" id="PF01182"/>
    </source>
</evidence>
<evidence type="ECO:0000256" key="5">
    <source>
        <dbReference type="ARBA" id="ARBA00022801"/>
    </source>
</evidence>
<evidence type="ECO:0000313" key="8">
    <source>
        <dbReference type="EMBL" id="KAJ1723228.1"/>
    </source>
</evidence>
<dbReference type="InterPro" id="IPR006148">
    <property type="entry name" value="Glc/Gal-6P_isomerase"/>
</dbReference>
<evidence type="ECO:0000256" key="4">
    <source>
        <dbReference type="ARBA" id="ARBA00013198"/>
    </source>
</evidence>
<comment type="catalytic activity">
    <reaction evidence="1 6">
        <text>6-phospho-D-glucono-1,5-lactone + H2O = 6-phospho-D-gluconate + H(+)</text>
        <dbReference type="Rhea" id="RHEA:12556"/>
        <dbReference type="ChEBI" id="CHEBI:15377"/>
        <dbReference type="ChEBI" id="CHEBI:15378"/>
        <dbReference type="ChEBI" id="CHEBI:57955"/>
        <dbReference type="ChEBI" id="CHEBI:58759"/>
        <dbReference type="EC" id="3.1.1.31"/>
    </reaction>
</comment>
<dbReference type="EC" id="3.1.1.31" evidence="4 6"/>
<dbReference type="AlphaFoldDB" id="A0A9W7Y2W1"/>
<keyword evidence="9" id="KW-1185">Reference proteome</keyword>
<dbReference type="Pfam" id="PF01182">
    <property type="entry name" value="Glucosamine_iso"/>
    <property type="match status" value="1"/>
</dbReference>
<comment type="function">
    <text evidence="6">Hydrolysis of 6-phosphogluconolactone to 6-phosphogluconate.</text>
</comment>
<dbReference type="EMBL" id="JANBOJ010000076">
    <property type="protein sequence ID" value="KAJ1723228.1"/>
    <property type="molecule type" value="Genomic_DNA"/>
</dbReference>
<evidence type="ECO:0000256" key="6">
    <source>
        <dbReference type="RuleBase" id="RU365095"/>
    </source>
</evidence>
<dbReference type="PANTHER" id="PTHR11054:SF0">
    <property type="entry name" value="6-PHOSPHOGLUCONOLACTONASE"/>
    <property type="match status" value="1"/>
</dbReference>
<comment type="caution">
    <text evidence="8">The sequence shown here is derived from an EMBL/GenBank/DDBJ whole genome shotgun (WGS) entry which is preliminary data.</text>
</comment>
<evidence type="ECO:0000256" key="1">
    <source>
        <dbReference type="ARBA" id="ARBA00000832"/>
    </source>
</evidence>
<comment type="similarity">
    <text evidence="3 6">Belongs to the glucosamine/galactosamine-6-phosphate isomerase family. 6-phosphogluconolactonase subfamily.</text>
</comment>
<comment type="pathway">
    <text evidence="2 6">Carbohydrate degradation; pentose phosphate pathway; D-ribulose 5-phosphate from D-glucose 6-phosphate (oxidative stage): step 2/3.</text>
</comment>
<dbReference type="OrthoDB" id="432544at2759"/>
<dbReference type="PANTHER" id="PTHR11054">
    <property type="entry name" value="6-PHOSPHOGLUCONOLACTONASE"/>
    <property type="match status" value="1"/>
</dbReference>
<dbReference type="GO" id="GO:0005975">
    <property type="term" value="P:carbohydrate metabolic process"/>
    <property type="evidence" value="ECO:0007669"/>
    <property type="project" value="UniProtKB-UniRule"/>
</dbReference>
<dbReference type="InterPro" id="IPR039104">
    <property type="entry name" value="6PGL"/>
</dbReference>
<feature type="domain" description="Glucosamine/galactosamine-6-phosphate isomerase" evidence="7">
    <location>
        <begin position="11"/>
        <end position="235"/>
    </location>
</feature>
<gene>
    <name evidence="8" type="primary">SOL1</name>
    <name evidence="8" type="ORF">LPJ53_002440</name>
</gene>
<proteinExistence type="inferred from homology"/>
<organism evidence="8 9">
    <name type="scientific">Coemansia erecta</name>
    <dbReference type="NCBI Taxonomy" id="147472"/>
    <lineage>
        <taxon>Eukaryota</taxon>
        <taxon>Fungi</taxon>
        <taxon>Fungi incertae sedis</taxon>
        <taxon>Zoopagomycota</taxon>
        <taxon>Kickxellomycotina</taxon>
        <taxon>Kickxellomycetes</taxon>
        <taxon>Kickxellales</taxon>
        <taxon>Kickxellaceae</taxon>
        <taxon>Coemansia</taxon>
    </lineage>
</organism>
<dbReference type="FunFam" id="3.40.50.1360:FF:000005">
    <property type="entry name" value="6-phosphogluconolactonase"/>
    <property type="match status" value="1"/>
</dbReference>
<reference evidence="8" key="1">
    <citation type="submission" date="2022-07" db="EMBL/GenBank/DDBJ databases">
        <title>Phylogenomic reconstructions and comparative analyses of Kickxellomycotina fungi.</title>
        <authorList>
            <person name="Reynolds N.K."/>
            <person name="Stajich J.E."/>
            <person name="Barry K."/>
            <person name="Grigoriev I.V."/>
            <person name="Crous P."/>
            <person name="Smith M.E."/>
        </authorList>
    </citation>
    <scope>NUCLEOTIDE SEQUENCE</scope>
    <source>
        <strain evidence="8">NBRC 32514</strain>
    </source>
</reference>
<dbReference type="InterPro" id="IPR005900">
    <property type="entry name" value="6-phosphogluconolactonase_DevB"/>
</dbReference>
<dbReference type="CDD" id="cd01400">
    <property type="entry name" value="6PGL"/>
    <property type="match status" value="1"/>
</dbReference>
<dbReference type="InterPro" id="IPR037171">
    <property type="entry name" value="NagB/RpiA_transferase-like"/>
</dbReference>
<dbReference type="GO" id="GO:0017057">
    <property type="term" value="F:6-phosphogluconolactonase activity"/>
    <property type="evidence" value="ECO:0007669"/>
    <property type="project" value="UniProtKB-UniRule"/>
</dbReference>